<dbReference type="EMBL" id="LZPO01097228">
    <property type="protein sequence ID" value="OBS64340.1"/>
    <property type="molecule type" value="Genomic_DNA"/>
</dbReference>
<dbReference type="Proteomes" id="UP000092124">
    <property type="component" value="Unassembled WGS sequence"/>
</dbReference>
<dbReference type="UniPathway" id="UPA00554">
    <property type="reaction ID" value="UER00611"/>
</dbReference>
<evidence type="ECO:0000256" key="7">
    <source>
        <dbReference type="ARBA" id="ARBA00037359"/>
    </source>
</evidence>
<evidence type="ECO:0000256" key="6">
    <source>
        <dbReference type="ARBA" id="ARBA00023027"/>
    </source>
</evidence>
<evidence type="ECO:0000256" key="1">
    <source>
        <dbReference type="ARBA" id="ARBA00004496"/>
    </source>
</evidence>
<keyword evidence="4" id="KW-0963">Cytoplasm</keyword>
<reference evidence="15 16" key="1">
    <citation type="submission" date="2016-06" db="EMBL/GenBank/DDBJ databases">
        <title>The Draft Genome Sequence and Annotation of the Desert Woodrat Neotoma lepida.</title>
        <authorList>
            <person name="Campbell M."/>
            <person name="Oakeson K.F."/>
            <person name="Yandell M."/>
            <person name="Halpert J.R."/>
            <person name="Dearing D."/>
        </authorList>
    </citation>
    <scope>NUCLEOTIDE SEQUENCE [LARGE SCALE GENOMIC DNA]</scope>
    <source>
        <strain evidence="15">417</strain>
        <tissue evidence="15">Liver</tissue>
    </source>
</reference>
<dbReference type="SUPFAM" id="SSF51735">
    <property type="entry name" value="NAD(P)-binding Rossmann-fold domains"/>
    <property type="match status" value="2"/>
</dbReference>
<feature type="binding site" evidence="11">
    <location>
        <begin position="27"/>
        <end position="32"/>
    </location>
    <ligand>
        <name>NAD(+)</name>
        <dbReference type="ChEBI" id="CHEBI:57540"/>
    </ligand>
</feature>
<protein>
    <recommendedName>
        <fullName evidence="12">L-lactate dehydrogenase</fullName>
        <ecNumber evidence="12">1.1.1.27</ecNumber>
    </recommendedName>
</protein>
<dbReference type="PROSITE" id="PS51257">
    <property type="entry name" value="PROKAR_LIPOPROTEIN"/>
    <property type="match status" value="1"/>
</dbReference>
<evidence type="ECO:0000256" key="10">
    <source>
        <dbReference type="PIRSR" id="PIRSR000102-1"/>
    </source>
</evidence>
<dbReference type="Gene3D" id="3.40.50.720">
    <property type="entry name" value="NAD(P)-binding Rossmann-like Domain"/>
    <property type="match status" value="1"/>
</dbReference>
<comment type="subunit">
    <text evidence="8">Homotetramer. Interacts with RABL2/RABL2A; binds preferentially to GTP-bound RABL2.</text>
</comment>
<comment type="catalytic activity">
    <reaction evidence="9 12">
        <text>(S)-lactate + NAD(+) = pyruvate + NADH + H(+)</text>
        <dbReference type="Rhea" id="RHEA:23444"/>
        <dbReference type="ChEBI" id="CHEBI:15361"/>
        <dbReference type="ChEBI" id="CHEBI:15378"/>
        <dbReference type="ChEBI" id="CHEBI:16651"/>
        <dbReference type="ChEBI" id="CHEBI:57540"/>
        <dbReference type="ChEBI" id="CHEBI:57945"/>
        <dbReference type="EC" id="1.1.1.27"/>
    </reaction>
</comment>
<evidence type="ECO:0000313" key="15">
    <source>
        <dbReference type="EMBL" id="OBS64340.1"/>
    </source>
</evidence>
<gene>
    <name evidence="15" type="ORF">A6R68_07118</name>
</gene>
<dbReference type="PROSITE" id="PS00064">
    <property type="entry name" value="L_LDH"/>
    <property type="match status" value="1"/>
</dbReference>
<dbReference type="STRING" id="56216.A0A1A6GF02"/>
<evidence type="ECO:0000256" key="5">
    <source>
        <dbReference type="ARBA" id="ARBA00023002"/>
    </source>
</evidence>
<comment type="similarity">
    <text evidence="3">Belongs to the LDH/MDH superfamily. LDH family.</text>
</comment>
<feature type="non-terminal residue" evidence="15">
    <location>
        <position position="320"/>
    </location>
</feature>
<evidence type="ECO:0000256" key="8">
    <source>
        <dbReference type="ARBA" id="ARBA00038717"/>
    </source>
</evidence>
<sequence>MSTVKEQLIQNLTEEDKTSRCKITVVGVGNVGMACAISILLKDLADELALIDADANKLKGETMDLLHGSLFFSTPKIISGKDYNVSANSKLVIITAGARQKVGETRLDLVQRNVVIMKSIVPGIVQNSPDCKILIVSNPDNLSFYESNCKEKLLWIFLKHCSKLFFLVDILTYVVWKISGLPATRVIGSGCNLDSARFRYLIGEKLGVHPTSCHGWVIGEHGDSSGECDPVPFGYEVLRLKGYTSWAIGLSVTDLAGSMLKNLRRVHPVSTLVKGLYGIKEEIFLSVPCILGRNGITDIVKVNLSPEEETLLRKSAETLW</sequence>
<keyword evidence="6 11" id="KW-0520">NAD</keyword>
<keyword evidence="5 12" id="KW-0560">Oxidoreductase</keyword>
<evidence type="ECO:0000256" key="9">
    <source>
        <dbReference type="ARBA" id="ARBA00049258"/>
    </source>
</evidence>
<dbReference type="Gene3D" id="3.90.110.10">
    <property type="entry name" value="Lactate dehydrogenase/glycoside hydrolase, family 4, C-terminal"/>
    <property type="match status" value="2"/>
</dbReference>
<dbReference type="InterPro" id="IPR015955">
    <property type="entry name" value="Lactate_DH/Glyco_Ohase_4_C"/>
</dbReference>
<feature type="domain" description="Lactate/malate dehydrogenase N-terminal" evidence="13">
    <location>
        <begin position="21"/>
        <end position="188"/>
    </location>
</feature>
<feature type="domain" description="Lactate/malate dehydrogenase C-terminal" evidence="14">
    <location>
        <begin position="192"/>
        <end position="224"/>
    </location>
</feature>
<dbReference type="GO" id="GO:0006089">
    <property type="term" value="P:lactate metabolic process"/>
    <property type="evidence" value="ECO:0007669"/>
    <property type="project" value="TreeGrafter"/>
</dbReference>
<feature type="binding site" evidence="11">
    <location>
        <position position="52"/>
    </location>
    <ligand>
        <name>NAD(+)</name>
        <dbReference type="ChEBI" id="CHEBI:57540"/>
    </ligand>
</feature>
<feature type="active site" description="Proton acceptor" evidence="10">
    <location>
        <position position="221"/>
    </location>
</feature>
<dbReference type="PANTHER" id="PTHR43128">
    <property type="entry name" value="L-2-HYDROXYCARBOXYLATE DEHYDROGENASE (NAD(P)(+))"/>
    <property type="match status" value="1"/>
</dbReference>
<dbReference type="GO" id="GO:0005737">
    <property type="term" value="C:cytoplasm"/>
    <property type="evidence" value="ECO:0007669"/>
    <property type="project" value="UniProtKB-SubCell"/>
</dbReference>
<evidence type="ECO:0000256" key="4">
    <source>
        <dbReference type="ARBA" id="ARBA00022490"/>
    </source>
</evidence>
<dbReference type="PANTHER" id="PTHR43128:SF5">
    <property type="entry name" value="L-LACTATE DEHYDROGENASE C CHAIN"/>
    <property type="match status" value="1"/>
</dbReference>
<keyword evidence="16" id="KW-1185">Reference proteome</keyword>
<dbReference type="PRINTS" id="PR00086">
    <property type="entry name" value="LLDHDRGNASE"/>
</dbReference>
<comment type="pathway">
    <text evidence="2 12">Fermentation; pyruvate fermentation to lactate; (S)-lactate from pyruvate: step 1/1.</text>
</comment>
<feature type="domain" description="Lactate/malate dehydrogenase C-terminal" evidence="14">
    <location>
        <begin position="234"/>
        <end position="319"/>
    </location>
</feature>
<feature type="binding site" evidence="11">
    <location>
        <position position="113"/>
    </location>
    <ligand>
        <name>NAD(+)</name>
        <dbReference type="ChEBI" id="CHEBI:57540"/>
    </ligand>
</feature>
<dbReference type="PIRSF" id="PIRSF000102">
    <property type="entry name" value="Lac_mal_DH"/>
    <property type="match status" value="1"/>
</dbReference>
<name>A0A1A6GF02_NEOLE</name>
<accession>A0A1A6GF02</accession>
<organism evidence="15 16">
    <name type="scientific">Neotoma lepida</name>
    <name type="common">Desert woodrat</name>
    <dbReference type="NCBI Taxonomy" id="56216"/>
    <lineage>
        <taxon>Eukaryota</taxon>
        <taxon>Metazoa</taxon>
        <taxon>Chordata</taxon>
        <taxon>Craniata</taxon>
        <taxon>Vertebrata</taxon>
        <taxon>Euteleostomi</taxon>
        <taxon>Mammalia</taxon>
        <taxon>Eutheria</taxon>
        <taxon>Euarchontoglires</taxon>
        <taxon>Glires</taxon>
        <taxon>Rodentia</taxon>
        <taxon>Myomorpha</taxon>
        <taxon>Muroidea</taxon>
        <taxon>Cricetidae</taxon>
        <taxon>Neotominae</taxon>
        <taxon>Neotoma</taxon>
    </lineage>
</organism>
<dbReference type="GO" id="GO:0004459">
    <property type="term" value="F:L-lactate dehydrogenase (NAD+) activity"/>
    <property type="evidence" value="ECO:0007669"/>
    <property type="project" value="UniProtKB-EC"/>
</dbReference>
<comment type="caution">
    <text evidence="15">The sequence shown here is derived from an EMBL/GenBank/DDBJ whole genome shotgun (WGS) entry which is preliminary data.</text>
</comment>
<dbReference type="SUPFAM" id="SSF56327">
    <property type="entry name" value="LDH C-terminal domain-like"/>
    <property type="match status" value="1"/>
</dbReference>
<evidence type="ECO:0000313" key="16">
    <source>
        <dbReference type="Proteomes" id="UP000092124"/>
    </source>
</evidence>
<dbReference type="AlphaFoldDB" id="A0A1A6GF02"/>
<dbReference type="InterPro" id="IPR001236">
    <property type="entry name" value="Lactate/malate_DH_N"/>
</dbReference>
<dbReference type="InterPro" id="IPR036291">
    <property type="entry name" value="NAD(P)-bd_dom_sf"/>
</dbReference>
<evidence type="ECO:0000259" key="13">
    <source>
        <dbReference type="Pfam" id="PF00056"/>
    </source>
</evidence>
<feature type="binding site" evidence="11">
    <location>
        <begin position="136"/>
        <end position="138"/>
    </location>
    <ligand>
        <name>NAD(+)</name>
        <dbReference type="ChEBI" id="CHEBI:57540"/>
    </ligand>
</feature>
<evidence type="ECO:0000256" key="2">
    <source>
        <dbReference type="ARBA" id="ARBA00004843"/>
    </source>
</evidence>
<proteinExistence type="inferred from homology"/>
<comment type="subcellular location">
    <subcellularLocation>
        <location evidence="1">Cytoplasm</location>
    </subcellularLocation>
</comment>
<evidence type="ECO:0000259" key="14">
    <source>
        <dbReference type="Pfam" id="PF02866"/>
    </source>
</evidence>
<comment type="function">
    <text evidence="7">Possible role in sperm motility.</text>
</comment>
<evidence type="ECO:0000256" key="11">
    <source>
        <dbReference type="PIRSR" id="PIRSR000102-3"/>
    </source>
</evidence>
<dbReference type="InterPro" id="IPR018177">
    <property type="entry name" value="L-lactate_DH_AS"/>
</dbReference>
<dbReference type="CDD" id="cd05293">
    <property type="entry name" value="LDH_1"/>
    <property type="match status" value="1"/>
</dbReference>
<dbReference type="OrthoDB" id="5405561at2759"/>
<dbReference type="EC" id="1.1.1.27" evidence="12"/>
<dbReference type="Pfam" id="PF00056">
    <property type="entry name" value="Ldh_1_N"/>
    <property type="match status" value="1"/>
</dbReference>
<dbReference type="Pfam" id="PF02866">
    <property type="entry name" value="Ldh_1_C"/>
    <property type="match status" value="2"/>
</dbReference>
<evidence type="ECO:0000256" key="3">
    <source>
        <dbReference type="ARBA" id="ARBA00006054"/>
    </source>
</evidence>
<dbReference type="InterPro" id="IPR022383">
    <property type="entry name" value="Lactate/malate_DH_C"/>
</dbReference>
<dbReference type="InterPro" id="IPR001557">
    <property type="entry name" value="L-lactate/malate_DH"/>
</dbReference>
<evidence type="ECO:0000256" key="12">
    <source>
        <dbReference type="RuleBase" id="RU000496"/>
    </source>
</evidence>